<evidence type="ECO:0000256" key="6">
    <source>
        <dbReference type="ARBA" id="ARBA00022824"/>
    </source>
</evidence>
<feature type="non-terminal residue" evidence="12">
    <location>
        <position position="1"/>
    </location>
</feature>
<keyword evidence="13" id="KW-1185">Reference proteome</keyword>
<evidence type="ECO:0000256" key="10">
    <source>
        <dbReference type="ARBA" id="ARBA00023136"/>
    </source>
</evidence>
<dbReference type="GO" id="GO:0000139">
    <property type="term" value="C:Golgi membrane"/>
    <property type="evidence" value="ECO:0007669"/>
    <property type="project" value="UniProtKB-SubCell"/>
</dbReference>
<feature type="transmembrane region" description="Helical" evidence="11">
    <location>
        <begin position="521"/>
        <end position="543"/>
    </location>
</feature>
<feature type="transmembrane region" description="Helical" evidence="11">
    <location>
        <begin position="216"/>
        <end position="236"/>
    </location>
</feature>
<keyword evidence="9" id="KW-0333">Golgi apparatus</keyword>
<evidence type="ECO:0000256" key="11">
    <source>
        <dbReference type="SAM" id="Phobius"/>
    </source>
</evidence>
<evidence type="ECO:0000256" key="3">
    <source>
        <dbReference type="ARBA" id="ARBA00009727"/>
    </source>
</evidence>
<evidence type="ECO:0000256" key="1">
    <source>
        <dbReference type="ARBA" id="ARBA00004477"/>
    </source>
</evidence>
<evidence type="ECO:0000256" key="7">
    <source>
        <dbReference type="ARBA" id="ARBA00022927"/>
    </source>
</evidence>
<evidence type="ECO:0000256" key="4">
    <source>
        <dbReference type="ARBA" id="ARBA00022448"/>
    </source>
</evidence>
<dbReference type="OrthoDB" id="337750at2759"/>
<evidence type="ECO:0000256" key="2">
    <source>
        <dbReference type="ARBA" id="ARBA00004653"/>
    </source>
</evidence>
<comment type="similarity">
    <text evidence="3">Belongs to the YIF1 family.</text>
</comment>
<gene>
    <name evidence="12" type="ORF">BpHYR1_011422</name>
</gene>
<proteinExistence type="inferred from homology"/>
<keyword evidence="7" id="KW-0653">Protein transport</keyword>
<evidence type="ECO:0000256" key="9">
    <source>
        <dbReference type="ARBA" id="ARBA00023034"/>
    </source>
</evidence>
<protein>
    <submittedName>
        <fullName evidence="12">YIF1B-like isoform X1</fullName>
    </submittedName>
</protein>
<feature type="transmembrane region" description="Helical" evidence="11">
    <location>
        <begin position="185"/>
        <end position="204"/>
    </location>
</feature>
<keyword evidence="4" id="KW-0813">Transport</keyword>
<organism evidence="12 13">
    <name type="scientific">Brachionus plicatilis</name>
    <name type="common">Marine rotifer</name>
    <name type="synonym">Brachionus muelleri</name>
    <dbReference type="NCBI Taxonomy" id="10195"/>
    <lineage>
        <taxon>Eukaryota</taxon>
        <taxon>Metazoa</taxon>
        <taxon>Spiralia</taxon>
        <taxon>Gnathifera</taxon>
        <taxon>Rotifera</taxon>
        <taxon>Eurotatoria</taxon>
        <taxon>Monogononta</taxon>
        <taxon>Pseudotrocha</taxon>
        <taxon>Ploima</taxon>
        <taxon>Brachionidae</taxon>
        <taxon>Brachionus</taxon>
    </lineage>
</organism>
<dbReference type="PANTHER" id="PTHR14083">
    <property type="entry name" value="YIP1 INTERACTING FACTOR HOMOLOG YIF1 PROTEIN"/>
    <property type="match status" value="1"/>
</dbReference>
<comment type="caution">
    <text evidence="12">The sequence shown here is derived from an EMBL/GenBank/DDBJ whole genome shotgun (WGS) entry which is preliminary data.</text>
</comment>
<reference evidence="12 13" key="1">
    <citation type="journal article" date="2018" name="Sci. Rep.">
        <title>Genomic signatures of local adaptation to the degree of environmental predictability in rotifers.</title>
        <authorList>
            <person name="Franch-Gras L."/>
            <person name="Hahn C."/>
            <person name="Garcia-Roger E.M."/>
            <person name="Carmona M.J."/>
            <person name="Serra M."/>
            <person name="Gomez A."/>
        </authorList>
    </citation>
    <scope>NUCLEOTIDE SEQUENCE [LARGE SCALE GENOMIC DNA]</scope>
    <source>
        <strain evidence="12">HYR1</strain>
    </source>
</reference>
<keyword evidence="10 11" id="KW-0472">Membrane</keyword>
<dbReference type="AlphaFoldDB" id="A0A3M7RG76"/>
<evidence type="ECO:0000313" key="12">
    <source>
        <dbReference type="EMBL" id="RNA22245.1"/>
    </source>
</evidence>
<dbReference type="GO" id="GO:0005793">
    <property type="term" value="C:endoplasmic reticulum-Golgi intermediate compartment"/>
    <property type="evidence" value="ECO:0007669"/>
    <property type="project" value="TreeGrafter"/>
</dbReference>
<dbReference type="Pfam" id="PF03878">
    <property type="entry name" value="YIF1"/>
    <property type="match status" value="1"/>
</dbReference>
<comment type="subcellular location">
    <subcellularLocation>
        <location evidence="1">Endoplasmic reticulum membrane</location>
        <topology evidence="1">Multi-pass membrane protein</topology>
    </subcellularLocation>
    <subcellularLocation>
        <location evidence="2">Golgi apparatus membrane</location>
        <topology evidence="2">Multi-pass membrane protein</topology>
    </subcellularLocation>
</comment>
<feature type="transmembrane region" description="Helical" evidence="11">
    <location>
        <begin position="322"/>
        <end position="341"/>
    </location>
</feature>
<accession>A0A3M7RG76</accession>
<evidence type="ECO:0000313" key="13">
    <source>
        <dbReference type="Proteomes" id="UP000276133"/>
    </source>
</evidence>
<dbReference type="GO" id="GO:0030134">
    <property type="term" value="C:COPII-coated ER to Golgi transport vesicle"/>
    <property type="evidence" value="ECO:0007669"/>
    <property type="project" value="TreeGrafter"/>
</dbReference>
<sequence length="589" mass="67924">IMILNKNGRKNVAPQNFDGPIANSTAVGQSMNMTQNVTYLNDTDQFFTDQYSTNAYKPHFPPNGFYENQSMYEQSFQANPVVQPQANVPPQFFNPTQNFINEPMASMAMMYGSNLADQGKEFVQQNVDKWFSISKLKYYFVVDTNYVAKKLLIILFPFLNRDWSVKYTQGEVACPPKLDVNAPDMYIPVMAFVTYILMVGVTLGLEDRFTPEKLGIYASSALGWFIIEVLIIFLSLQILSIKSALTTFDIMAFCGYKYFGMIMCLAGQLVVPNAYYFVLLYMSLSFTYFMVRNLKLMILAGNSTGQSGNGYESQTYGNKRRIYVLLFISLLQPFFMWWLTYNKFCDQVVKLLTSPQLFNWYEGGEFYNQLRLEELIQTYYPDIEQDLNSDFEPTGENDPKVTTEAVCLDYVNMDDKRFQILTGVSLNDFMELYHRIVNINELGFTKLTGDYIKSITFGYIYKTYCLSQFTYGLGTTTLEKKSKEALNTSQNNLLRHIIGLKGFRRKAFTIHRLDSLLFHQWILFKSGILIVKLVQGFLVRVYIKTFVKKSENFCLNCDRDELEDNASSLIENENESKFNSNSNSNSILR</sequence>
<dbReference type="InterPro" id="IPR005578">
    <property type="entry name" value="Yif1_fam"/>
</dbReference>
<name>A0A3M7RG76_BRAPC</name>
<evidence type="ECO:0000256" key="8">
    <source>
        <dbReference type="ARBA" id="ARBA00022989"/>
    </source>
</evidence>
<dbReference type="GO" id="GO:0006888">
    <property type="term" value="P:endoplasmic reticulum to Golgi vesicle-mediated transport"/>
    <property type="evidence" value="ECO:0007669"/>
    <property type="project" value="InterPro"/>
</dbReference>
<dbReference type="Proteomes" id="UP000276133">
    <property type="component" value="Unassembled WGS sequence"/>
</dbReference>
<dbReference type="GO" id="GO:0015031">
    <property type="term" value="P:protein transport"/>
    <property type="evidence" value="ECO:0007669"/>
    <property type="project" value="UniProtKB-KW"/>
</dbReference>
<evidence type="ECO:0000256" key="5">
    <source>
        <dbReference type="ARBA" id="ARBA00022692"/>
    </source>
</evidence>
<dbReference type="GO" id="GO:0005789">
    <property type="term" value="C:endoplasmic reticulum membrane"/>
    <property type="evidence" value="ECO:0007669"/>
    <property type="project" value="UniProtKB-SubCell"/>
</dbReference>
<keyword evidence="6" id="KW-0256">Endoplasmic reticulum</keyword>
<dbReference type="EMBL" id="REGN01003506">
    <property type="protein sequence ID" value="RNA22245.1"/>
    <property type="molecule type" value="Genomic_DNA"/>
</dbReference>
<keyword evidence="8 11" id="KW-1133">Transmembrane helix</keyword>
<keyword evidence="5 11" id="KW-0812">Transmembrane</keyword>
<dbReference type="STRING" id="10195.A0A3M7RG76"/>
<dbReference type="PANTHER" id="PTHR14083:SF0">
    <property type="entry name" value="YIP1D-INTERACTING FACTOR 1, ISOFORM C"/>
    <property type="match status" value="1"/>
</dbReference>